<reference evidence="13 14" key="1">
    <citation type="submission" date="2015-07" db="EMBL/GenBank/DDBJ databases">
        <title>Comparative genomics of the Sigatoka disease complex on banana suggests a link between parallel evolutionary changes in Pseudocercospora fijiensis and Pseudocercospora eumusae and increased virulence on the banana host.</title>
        <authorList>
            <person name="Chang T.-C."/>
            <person name="Salvucci A."/>
            <person name="Crous P.W."/>
            <person name="Stergiopoulos I."/>
        </authorList>
    </citation>
    <scope>NUCLEOTIDE SEQUENCE [LARGE SCALE GENOMIC DNA]</scope>
    <source>
        <strain evidence="13 14">CBS 116634</strain>
    </source>
</reference>
<proteinExistence type="inferred from homology"/>
<comment type="caution">
    <text evidence="13">The sequence shown here is derived from an EMBL/GenBank/DDBJ whole genome shotgun (WGS) entry which is preliminary data.</text>
</comment>
<dbReference type="InterPro" id="IPR001128">
    <property type="entry name" value="Cyt_P450"/>
</dbReference>
<dbReference type="OrthoDB" id="1055148at2759"/>
<keyword evidence="9 12" id="KW-0472">Membrane</keyword>
<keyword evidence="7 10" id="KW-0408">Iron</keyword>
<dbReference type="EMBL" id="LFZO01000541">
    <property type="protein sequence ID" value="KXT07715.1"/>
    <property type="molecule type" value="Genomic_DNA"/>
</dbReference>
<comment type="similarity">
    <text evidence="3 11">Belongs to the cytochrome P450 family.</text>
</comment>
<dbReference type="PANTHER" id="PTHR24304:SF2">
    <property type="entry name" value="24-HYDROXYCHOLESTEROL 7-ALPHA-HYDROXYLASE"/>
    <property type="match status" value="1"/>
</dbReference>
<dbReference type="Proteomes" id="UP000073492">
    <property type="component" value="Unassembled WGS sequence"/>
</dbReference>
<dbReference type="Pfam" id="PF00067">
    <property type="entry name" value="p450"/>
    <property type="match status" value="1"/>
</dbReference>
<dbReference type="GO" id="GO:0006696">
    <property type="term" value="P:ergosterol biosynthetic process"/>
    <property type="evidence" value="ECO:0007669"/>
    <property type="project" value="EnsemblFungi"/>
</dbReference>
<accession>A0A139HZ27</accession>
<evidence type="ECO:0000256" key="12">
    <source>
        <dbReference type="SAM" id="Phobius"/>
    </source>
</evidence>
<keyword evidence="12" id="KW-0812">Transmembrane</keyword>
<feature type="transmembrane region" description="Helical" evidence="12">
    <location>
        <begin position="48"/>
        <end position="66"/>
    </location>
</feature>
<dbReference type="CDD" id="cd11042">
    <property type="entry name" value="CYP51-like"/>
    <property type="match status" value="1"/>
</dbReference>
<dbReference type="GO" id="GO:0008398">
    <property type="term" value="F:sterol 14-demethylase activity"/>
    <property type="evidence" value="ECO:0007669"/>
    <property type="project" value="EnsemblFungi"/>
</dbReference>
<protein>
    <submittedName>
        <fullName evidence="13">Uncharacterized protein</fullName>
    </submittedName>
</protein>
<dbReference type="STRING" id="113226.A0A139HZ27"/>
<keyword evidence="8 11" id="KW-0503">Monooxygenase</keyword>
<comment type="cofactor">
    <cofactor evidence="1 10">
        <name>heme</name>
        <dbReference type="ChEBI" id="CHEBI:30413"/>
    </cofactor>
</comment>
<dbReference type="SUPFAM" id="SSF48264">
    <property type="entry name" value="Cytochrome P450"/>
    <property type="match status" value="1"/>
</dbReference>
<dbReference type="EMBL" id="LFZO01000541">
    <property type="protein sequence ID" value="KXT07716.1"/>
    <property type="molecule type" value="Genomic_DNA"/>
</dbReference>
<evidence type="ECO:0000313" key="13">
    <source>
        <dbReference type="EMBL" id="KXT07716.1"/>
    </source>
</evidence>
<dbReference type="GO" id="GO:0016020">
    <property type="term" value="C:membrane"/>
    <property type="evidence" value="ECO:0007669"/>
    <property type="project" value="UniProtKB-SubCell"/>
</dbReference>
<feature type="transmembrane region" description="Helical" evidence="12">
    <location>
        <begin position="78"/>
        <end position="95"/>
    </location>
</feature>
<evidence type="ECO:0000313" key="14">
    <source>
        <dbReference type="Proteomes" id="UP000073492"/>
    </source>
</evidence>
<dbReference type="InterPro" id="IPR017972">
    <property type="entry name" value="Cyt_P450_CS"/>
</dbReference>
<evidence type="ECO:0000256" key="4">
    <source>
        <dbReference type="ARBA" id="ARBA00022617"/>
    </source>
</evidence>
<gene>
    <name evidence="13" type="ORF">AC579_7852</name>
</gene>
<dbReference type="AlphaFoldDB" id="A0A139HZ27"/>
<evidence type="ECO:0000256" key="5">
    <source>
        <dbReference type="ARBA" id="ARBA00022723"/>
    </source>
</evidence>
<evidence type="ECO:0000256" key="11">
    <source>
        <dbReference type="RuleBase" id="RU000461"/>
    </source>
</evidence>
<dbReference type="PANTHER" id="PTHR24304">
    <property type="entry name" value="CYTOCHROME P450 FAMILY 7"/>
    <property type="match status" value="1"/>
</dbReference>
<evidence type="ECO:0000256" key="7">
    <source>
        <dbReference type="ARBA" id="ARBA00023004"/>
    </source>
</evidence>
<dbReference type="GO" id="GO:0020037">
    <property type="term" value="F:heme binding"/>
    <property type="evidence" value="ECO:0007669"/>
    <property type="project" value="InterPro"/>
</dbReference>
<organism evidence="13 14">
    <name type="scientific">Pseudocercospora musae</name>
    <dbReference type="NCBI Taxonomy" id="113226"/>
    <lineage>
        <taxon>Eukaryota</taxon>
        <taxon>Fungi</taxon>
        <taxon>Dikarya</taxon>
        <taxon>Ascomycota</taxon>
        <taxon>Pezizomycotina</taxon>
        <taxon>Dothideomycetes</taxon>
        <taxon>Dothideomycetidae</taxon>
        <taxon>Mycosphaerellales</taxon>
        <taxon>Mycosphaerellaceae</taxon>
        <taxon>Pseudocercospora</taxon>
    </lineage>
</organism>
<keyword evidence="6 11" id="KW-0560">Oxidoreductase</keyword>
<evidence type="ECO:0000256" key="9">
    <source>
        <dbReference type="ARBA" id="ARBA00023136"/>
    </source>
</evidence>
<dbReference type="FunFam" id="1.10.630.10:FF:000033">
    <property type="entry name" value="14-alpha sterol demethylase"/>
    <property type="match status" value="1"/>
</dbReference>
<evidence type="ECO:0000256" key="2">
    <source>
        <dbReference type="ARBA" id="ARBA00004370"/>
    </source>
</evidence>
<evidence type="ECO:0000256" key="1">
    <source>
        <dbReference type="ARBA" id="ARBA00001971"/>
    </source>
</evidence>
<dbReference type="InterPro" id="IPR036396">
    <property type="entry name" value="Cyt_P450_sf"/>
</dbReference>
<keyword evidence="14" id="KW-1185">Reference proteome</keyword>
<keyword evidence="5 10" id="KW-0479">Metal-binding</keyword>
<dbReference type="InterPro" id="IPR002403">
    <property type="entry name" value="Cyt_P450_E_grp-IV"/>
</dbReference>
<dbReference type="InterPro" id="IPR050529">
    <property type="entry name" value="CYP450_sterol_14alpha_dmase"/>
</dbReference>
<dbReference type="Gene3D" id="1.10.630.10">
    <property type="entry name" value="Cytochrome P450"/>
    <property type="match status" value="1"/>
</dbReference>
<evidence type="ECO:0000256" key="10">
    <source>
        <dbReference type="PIRSR" id="PIRSR602403-1"/>
    </source>
</evidence>
<dbReference type="PRINTS" id="PR00465">
    <property type="entry name" value="EP450IV"/>
</dbReference>
<dbReference type="GO" id="GO:0032541">
    <property type="term" value="C:cortical endoplasmic reticulum"/>
    <property type="evidence" value="ECO:0007669"/>
    <property type="project" value="EnsemblFungi"/>
</dbReference>
<name>A0A139HZ27_9PEZI</name>
<evidence type="ECO:0000256" key="6">
    <source>
        <dbReference type="ARBA" id="ARBA00023002"/>
    </source>
</evidence>
<feature type="binding site" description="axial binding residue" evidence="10">
    <location>
        <position position="509"/>
    </location>
    <ligand>
        <name>heme</name>
        <dbReference type="ChEBI" id="CHEBI:30413"/>
    </ligand>
    <ligandPart>
        <name>Fe</name>
        <dbReference type="ChEBI" id="CHEBI:18248"/>
    </ligandPart>
</feature>
<sequence>MLNLVRLHLPIILEWATRTTPKGNQINIVLDVAAVFDAHFGQTATWKLVLLGFSIFIGVSILLNVLRQLLFRNPNEPPLVFHYVPFIGSTISYGIDPYKFFFACRQKYGDCFTFILLGKKTTVVLGTKGNDFILNGKLKDVNAEEIYSPLTTPVFGTDVVYDCPNSKLMEQKKFVKYGLTSSALQSYVKLITKETKDFFSKNNPSKKFASTNGTVDLPPAMAELTIYTASRSLQGREVREKFDSSFADLYHDLDMGFTPINFMLPWAPLPQNRKRDRAQKKMAEVYTAIIKERREKGEPTSGEKEEDMIWNLMQCQYKNGQTIPDKEIAHMMIALLMAGQHSSSSTSCWILLRLASRPDIQDELLQEQKDVLGVNADGSIKELTYADISRLPLLNQVVKETLRLHAPIHSILRQVKSPMPLEGTPYVIPTTHSLLAAPGATSRMEEHFPEAMRWEPHRWDETPSEKYAHLSPKHVKEGVAEETEDYGYGLVSKGAASPYLPFGAGRHRCIGEQFAYVQLQTITSEVIRDFKFYNVDGSDEVVGTDYSSLFSRPLSPAVVRWERREKK</sequence>
<dbReference type="GO" id="GO:0097038">
    <property type="term" value="C:perinuclear endoplasmic reticulum"/>
    <property type="evidence" value="ECO:0007669"/>
    <property type="project" value="EnsemblFungi"/>
</dbReference>
<dbReference type="PROSITE" id="PS00086">
    <property type="entry name" value="CYTOCHROME_P450"/>
    <property type="match status" value="1"/>
</dbReference>
<comment type="subcellular location">
    <subcellularLocation>
        <location evidence="2">Membrane</location>
    </subcellularLocation>
</comment>
<dbReference type="PRINTS" id="PR00385">
    <property type="entry name" value="P450"/>
</dbReference>
<evidence type="ECO:0000256" key="3">
    <source>
        <dbReference type="ARBA" id="ARBA00010617"/>
    </source>
</evidence>
<dbReference type="GO" id="GO:0005506">
    <property type="term" value="F:iron ion binding"/>
    <property type="evidence" value="ECO:0007669"/>
    <property type="project" value="InterPro"/>
</dbReference>
<keyword evidence="4 10" id="KW-0349">Heme</keyword>
<keyword evidence="12" id="KW-1133">Transmembrane helix</keyword>
<evidence type="ECO:0000256" key="8">
    <source>
        <dbReference type="ARBA" id="ARBA00023033"/>
    </source>
</evidence>